<evidence type="ECO:0000256" key="6">
    <source>
        <dbReference type="ARBA" id="ARBA00022884"/>
    </source>
</evidence>
<dbReference type="Gene3D" id="1.10.260.30">
    <property type="entry name" value="Signal recognition particle, SRP54 subunit, M-domain"/>
    <property type="match status" value="1"/>
</dbReference>
<feature type="compositionally biased region" description="Acidic residues" evidence="12">
    <location>
        <begin position="166"/>
        <end position="176"/>
    </location>
</feature>
<dbReference type="InterPro" id="IPR036225">
    <property type="entry name" value="SRP/SRP_N"/>
</dbReference>
<feature type="region of interest" description="Disordered" evidence="12">
    <location>
        <begin position="166"/>
        <end position="196"/>
    </location>
</feature>
<feature type="signal peptide" evidence="13">
    <location>
        <begin position="1"/>
        <end position="19"/>
    </location>
</feature>
<dbReference type="AlphaFoldDB" id="A0ABD3R9H2"/>
<feature type="compositionally biased region" description="Gly residues" evidence="12">
    <location>
        <begin position="616"/>
        <end position="627"/>
    </location>
</feature>
<feature type="region of interest" description="Disordered" evidence="12">
    <location>
        <begin position="37"/>
        <end position="59"/>
    </location>
</feature>
<dbReference type="GO" id="GO:0003723">
    <property type="term" value="F:RNA binding"/>
    <property type="evidence" value="ECO:0007669"/>
    <property type="project" value="UniProtKB-KW"/>
</dbReference>
<feature type="region of interest" description="Disordered" evidence="12">
    <location>
        <begin position="595"/>
        <end position="627"/>
    </location>
</feature>
<dbReference type="Gene3D" id="1.20.120.140">
    <property type="entry name" value="Signal recognition particle SRP54, nucleotide-binding domain"/>
    <property type="match status" value="2"/>
</dbReference>
<gene>
    <name evidence="15" type="ORF">ACHAXA_007777</name>
</gene>
<protein>
    <recommendedName>
        <fullName evidence="10">signal-recognition-particle GTPase</fullName>
        <ecNumber evidence="10">3.6.5.4</ecNumber>
    </recommendedName>
</protein>
<dbReference type="GO" id="GO:0005786">
    <property type="term" value="C:signal recognition particle, endoplasmic reticulum targeting"/>
    <property type="evidence" value="ECO:0007669"/>
    <property type="project" value="UniProtKB-KW"/>
</dbReference>
<evidence type="ECO:0000256" key="2">
    <source>
        <dbReference type="ARBA" id="ARBA00005450"/>
    </source>
</evidence>
<organism evidence="15 16">
    <name type="scientific">Cyclostephanos tholiformis</name>
    <dbReference type="NCBI Taxonomy" id="382380"/>
    <lineage>
        <taxon>Eukaryota</taxon>
        <taxon>Sar</taxon>
        <taxon>Stramenopiles</taxon>
        <taxon>Ochrophyta</taxon>
        <taxon>Bacillariophyta</taxon>
        <taxon>Coscinodiscophyceae</taxon>
        <taxon>Thalassiosirophycidae</taxon>
        <taxon>Stephanodiscales</taxon>
        <taxon>Stephanodiscaceae</taxon>
        <taxon>Cyclostephanos</taxon>
    </lineage>
</organism>
<keyword evidence="4" id="KW-0547">Nucleotide-binding</keyword>
<dbReference type="PROSITE" id="PS00300">
    <property type="entry name" value="SRP54"/>
    <property type="match status" value="1"/>
</dbReference>
<dbReference type="PANTHER" id="PTHR11564">
    <property type="entry name" value="SIGNAL RECOGNITION PARTICLE 54K PROTEIN SRP54"/>
    <property type="match status" value="1"/>
</dbReference>
<evidence type="ECO:0000256" key="5">
    <source>
        <dbReference type="ARBA" id="ARBA00022801"/>
    </source>
</evidence>
<evidence type="ECO:0000259" key="14">
    <source>
        <dbReference type="PROSITE" id="PS00300"/>
    </source>
</evidence>
<dbReference type="EC" id="3.6.5.4" evidence="10"/>
<evidence type="ECO:0000256" key="8">
    <source>
        <dbReference type="ARBA" id="ARBA00023135"/>
    </source>
</evidence>
<proteinExistence type="inferred from homology"/>
<evidence type="ECO:0000313" key="16">
    <source>
        <dbReference type="Proteomes" id="UP001530377"/>
    </source>
</evidence>
<keyword evidence="8" id="KW-0733">Signal recognition particle</keyword>
<reference evidence="15 16" key="1">
    <citation type="submission" date="2024-10" db="EMBL/GenBank/DDBJ databases">
        <title>Updated reference genomes for cyclostephanoid diatoms.</title>
        <authorList>
            <person name="Roberts W.R."/>
            <person name="Alverson A.J."/>
        </authorList>
    </citation>
    <scope>NUCLEOTIDE SEQUENCE [LARGE SCALE GENOMIC DNA]</scope>
    <source>
        <strain evidence="15 16">AJA228-03</strain>
    </source>
</reference>
<dbReference type="SMART" id="SM00382">
    <property type="entry name" value="AAA"/>
    <property type="match status" value="1"/>
</dbReference>
<dbReference type="SUPFAM" id="SSF52540">
    <property type="entry name" value="P-loop containing nucleoside triphosphate hydrolases"/>
    <property type="match status" value="2"/>
</dbReference>
<evidence type="ECO:0000256" key="9">
    <source>
        <dbReference type="ARBA" id="ARBA00023274"/>
    </source>
</evidence>
<dbReference type="InterPro" id="IPR027417">
    <property type="entry name" value="P-loop_NTPase"/>
</dbReference>
<feature type="chain" id="PRO_5044799409" description="signal-recognition-particle GTPase" evidence="13">
    <location>
        <begin position="20"/>
        <end position="627"/>
    </location>
</feature>
<evidence type="ECO:0000256" key="7">
    <source>
        <dbReference type="ARBA" id="ARBA00023134"/>
    </source>
</evidence>
<name>A0ABD3R9H2_9STRA</name>
<comment type="subcellular location">
    <subcellularLocation>
        <location evidence="1">Cytoplasm</location>
    </subcellularLocation>
</comment>
<feature type="compositionally biased region" description="Basic residues" evidence="12">
    <location>
        <begin position="604"/>
        <end position="615"/>
    </location>
</feature>
<dbReference type="CDD" id="cd18539">
    <property type="entry name" value="SRP_G"/>
    <property type="match status" value="1"/>
</dbReference>
<evidence type="ECO:0000256" key="12">
    <source>
        <dbReference type="SAM" id="MobiDB-lite"/>
    </source>
</evidence>
<keyword evidence="13" id="KW-0732">Signal</keyword>
<dbReference type="Pfam" id="PF02881">
    <property type="entry name" value="SRP54_N"/>
    <property type="match status" value="1"/>
</dbReference>
<dbReference type="Pfam" id="PF00448">
    <property type="entry name" value="SRP54"/>
    <property type="match status" value="2"/>
</dbReference>
<sequence>MRIFVAIDCLIASLAVSYAFSPSILFVDRGGAIGNAAVSSSSSSPPMRRPRPRVDVVRPPSSSAATATRLNMFDQLSSALTEVARNFGGKQRMTETSIQPALKSVRRALLDADVNLDVATALIDGVRRRSLGREVMKGVTAEQQFVKAMYDELLDMMGGGVVAMGDDDDDDDDGNFDDAAAGGRGKRNKMKMSTSSLPPPAATLAYRGPNEVGPSVILLAGLQGAGKTTAAGKLALYLKEREVDSYAVSGMSDDERSNTLASRLPKRNRRVLLCAADVYRPAAIEQLEILGRSIDVDVFSLGTDVDPAEIARLAVEKARAGGYDTVVVDTAGRQVVDEELMEELRRVKRAVKPDETLLVVDAMTGQAAASLTAAFDSAVGITGAILTKLDGDSRGGAAVSIRGVSGKPIKFVGVGERTQDLEPFYPDRMASRILGMGDVISLVEKASMEVSDADAARMQEKMAKAEFDFDDFMTQSRLVSSMGSMAGVAKMLPGLGNMIDNSQLRMVEKRIKRSEAMICSMTKKERANPDLLLTDRSARSRVMRITKGSGLSFEDGVAFMSEFQKMRTMISRMSKQAGIGGPDGAEAEDMVPAFAGPGGMGNRNARRAAKKKGKKGGGGGGMGFGAR</sequence>
<dbReference type="GO" id="GO:0005525">
    <property type="term" value="F:GTP binding"/>
    <property type="evidence" value="ECO:0007669"/>
    <property type="project" value="UniProtKB-KW"/>
</dbReference>
<comment type="caution">
    <text evidence="15">The sequence shown here is derived from an EMBL/GenBank/DDBJ whole genome shotgun (WGS) entry which is preliminary data.</text>
</comment>
<keyword evidence="6" id="KW-0694">RNA-binding</keyword>
<keyword evidence="5" id="KW-0378">Hydrolase</keyword>
<feature type="domain" description="SRP54-type proteins GTP-binding" evidence="14">
    <location>
        <begin position="408"/>
        <end position="421"/>
    </location>
</feature>
<dbReference type="SUPFAM" id="SSF47364">
    <property type="entry name" value="Domain of the SRP/SRP receptor G-proteins"/>
    <property type="match status" value="1"/>
</dbReference>
<evidence type="ECO:0000256" key="4">
    <source>
        <dbReference type="ARBA" id="ARBA00022741"/>
    </source>
</evidence>
<comment type="similarity">
    <text evidence="2">Belongs to the GTP-binding SRP family. SRP54 subfamily.</text>
</comment>
<evidence type="ECO:0000313" key="15">
    <source>
        <dbReference type="EMBL" id="KAL3809477.1"/>
    </source>
</evidence>
<keyword evidence="16" id="KW-1185">Reference proteome</keyword>
<evidence type="ECO:0000256" key="11">
    <source>
        <dbReference type="ARBA" id="ARBA00048157"/>
    </source>
</evidence>
<evidence type="ECO:0000256" key="10">
    <source>
        <dbReference type="ARBA" id="ARBA00035672"/>
    </source>
</evidence>
<dbReference type="InterPro" id="IPR003593">
    <property type="entry name" value="AAA+_ATPase"/>
</dbReference>
<keyword evidence="9" id="KW-0687">Ribonucleoprotein</keyword>
<dbReference type="GO" id="GO:0016787">
    <property type="term" value="F:hydrolase activity"/>
    <property type="evidence" value="ECO:0007669"/>
    <property type="project" value="UniProtKB-KW"/>
</dbReference>
<comment type="catalytic activity">
    <reaction evidence="11">
        <text>GTP + H2O = GDP + phosphate + H(+)</text>
        <dbReference type="Rhea" id="RHEA:19669"/>
        <dbReference type="ChEBI" id="CHEBI:15377"/>
        <dbReference type="ChEBI" id="CHEBI:15378"/>
        <dbReference type="ChEBI" id="CHEBI:37565"/>
        <dbReference type="ChEBI" id="CHEBI:43474"/>
        <dbReference type="ChEBI" id="CHEBI:58189"/>
        <dbReference type="EC" id="3.6.5.4"/>
    </reaction>
    <physiologicalReaction direction="left-to-right" evidence="11">
        <dbReference type="Rhea" id="RHEA:19670"/>
    </physiologicalReaction>
</comment>
<dbReference type="EMBL" id="JALLPB020000403">
    <property type="protein sequence ID" value="KAL3809477.1"/>
    <property type="molecule type" value="Genomic_DNA"/>
</dbReference>
<dbReference type="Gene3D" id="3.40.50.300">
    <property type="entry name" value="P-loop containing nucleotide triphosphate hydrolases"/>
    <property type="match status" value="1"/>
</dbReference>
<dbReference type="SMART" id="SM00963">
    <property type="entry name" value="SRP54_N"/>
    <property type="match status" value="1"/>
</dbReference>
<evidence type="ECO:0000256" key="3">
    <source>
        <dbReference type="ARBA" id="ARBA00022490"/>
    </source>
</evidence>
<dbReference type="SUPFAM" id="SSF47446">
    <property type="entry name" value="Signal peptide-binding domain"/>
    <property type="match status" value="1"/>
</dbReference>
<dbReference type="Pfam" id="PF02978">
    <property type="entry name" value="SRP_SPB"/>
    <property type="match status" value="1"/>
</dbReference>
<accession>A0ABD3R9H2</accession>
<keyword evidence="7" id="KW-0342">GTP-binding</keyword>
<dbReference type="Proteomes" id="UP001530377">
    <property type="component" value="Unassembled WGS sequence"/>
</dbReference>
<dbReference type="InterPro" id="IPR000897">
    <property type="entry name" value="SRP54_GTPase_dom"/>
</dbReference>
<dbReference type="InterPro" id="IPR036891">
    <property type="entry name" value="Signal_recog_part_SRP54_M_sf"/>
</dbReference>
<dbReference type="InterPro" id="IPR013822">
    <property type="entry name" value="Signal_recog_particl_SRP54_hlx"/>
</dbReference>
<dbReference type="PANTHER" id="PTHR11564:SF5">
    <property type="entry name" value="SIGNAL RECOGNITION PARTICLE SUBUNIT SRP54"/>
    <property type="match status" value="1"/>
</dbReference>
<dbReference type="HAMAP" id="MF_00306">
    <property type="entry name" value="SRP54"/>
    <property type="match status" value="1"/>
</dbReference>
<dbReference type="InterPro" id="IPR022941">
    <property type="entry name" value="SRP54"/>
</dbReference>
<evidence type="ECO:0000256" key="13">
    <source>
        <dbReference type="SAM" id="SignalP"/>
    </source>
</evidence>
<keyword evidence="3" id="KW-0963">Cytoplasm</keyword>
<evidence type="ECO:0000256" key="1">
    <source>
        <dbReference type="ARBA" id="ARBA00004496"/>
    </source>
</evidence>
<dbReference type="InterPro" id="IPR004125">
    <property type="entry name" value="Signal_recog_particle_SRP54_M"/>
</dbReference>
<dbReference type="SMART" id="SM00962">
    <property type="entry name" value="SRP54"/>
    <property type="match status" value="1"/>
</dbReference>
<dbReference type="InterPro" id="IPR042101">
    <property type="entry name" value="SRP54_N_sf"/>
</dbReference>